<comment type="caution">
    <text evidence="10">The sequence shown here is derived from an EMBL/GenBank/DDBJ whole genome shotgun (WGS) entry which is preliminary data.</text>
</comment>
<dbReference type="AlphaFoldDB" id="A0A3P1XCK5"/>
<evidence type="ECO:0000256" key="7">
    <source>
        <dbReference type="ARBA" id="ARBA00023049"/>
    </source>
</evidence>
<dbReference type="GO" id="GO:0008237">
    <property type="term" value="F:metallopeptidase activity"/>
    <property type="evidence" value="ECO:0007669"/>
    <property type="project" value="UniProtKB-KW"/>
</dbReference>
<keyword evidence="4" id="KW-0732">Signal</keyword>
<evidence type="ECO:0000256" key="5">
    <source>
        <dbReference type="ARBA" id="ARBA00022801"/>
    </source>
</evidence>
<dbReference type="Gene3D" id="3.40.390.10">
    <property type="entry name" value="Collagenase (Catalytic Domain)"/>
    <property type="match status" value="1"/>
</dbReference>
<evidence type="ECO:0000256" key="8">
    <source>
        <dbReference type="ARBA" id="ARBA00023157"/>
    </source>
</evidence>
<proteinExistence type="inferred from homology"/>
<dbReference type="RefSeq" id="WP_124752850.1">
    <property type="nucleotide sequence ID" value="NZ_RQYS01000126.1"/>
</dbReference>
<evidence type="ECO:0000259" key="9">
    <source>
        <dbReference type="Pfam" id="PF05572"/>
    </source>
</evidence>
<gene>
    <name evidence="10" type="ORF">EII40_13980</name>
</gene>
<evidence type="ECO:0000256" key="6">
    <source>
        <dbReference type="ARBA" id="ARBA00022833"/>
    </source>
</evidence>
<keyword evidence="3" id="KW-0479">Metal-binding</keyword>
<keyword evidence="6" id="KW-0862">Zinc</keyword>
<evidence type="ECO:0000313" key="10">
    <source>
        <dbReference type="EMBL" id="RRD56135.1"/>
    </source>
</evidence>
<dbReference type="Proteomes" id="UP000278609">
    <property type="component" value="Unassembled WGS sequence"/>
</dbReference>
<evidence type="ECO:0000313" key="11">
    <source>
        <dbReference type="Proteomes" id="UP000278609"/>
    </source>
</evidence>
<sequence length="444" mass="49275">MLHLYVIAISGQETCLTVSSRPPQWIFNQSLRSSTSTSYRLNIFIHIVRSSKGKGLSAGIASSIINTLNNSFTNTNIQFVLHGTDFIDSDYYYNNLTDKENQLFTVNAHENAIDIYVLGTSTTWIGSGLANGIPSTALIIHGKHYNTSTLPHEMGHCLGLYHTHHGTIYEEGSDDTNQCAEFVDGSNSSICGDYISDTPADPNRWSNNSCSYIGTGVDGHGDSYTPNASNYMSYAHKPCRTLFSDLQIDRMKLFINNTPSLQQVIDYNISGPSFVCDQATYTIQNLLPGAIVQWSVNNNNLQLLSGQGTGMATFKKSNIGRTNITAEIYNNNILISGVNQLVSVGVPELYTYGDYLYSGGQPKRCFVENQANSCYLQSDQDENIDKWDWRVTSGEIFVSGLKNENATIYPRPSSPPSFMIEIRALNPDYAIEQKNNYNHLINKT</sequence>
<comment type="similarity">
    <text evidence="1">Belongs to the peptidase M43B family.</text>
</comment>
<keyword evidence="7" id="KW-0482">Metalloprotease</keyword>
<evidence type="ECO:0000256" key="3">
    <source>
        <dbReference type="ARBA" id="ARBA00022723"/>
    </source>
</evidence>
<dbReference type="Pfam" id="PF05572">
    <property type="entry name" value="Peptidase_M43"/>
    <property type="match status" value="1"/>
</dbReference>
<organism evidence="10 11">
    <name type="scientific">Tannerella forsythia</name>
    <name type="common">Bacteroides forsythus</name>
    <dbReference type="NCBI Taxonomy" id="28112"/>
    <lineage>
        <taxon>Bacteria</taxon>
        <taxon>Pseudomonadati</taxon>
        <taxon>Bacteroidota</taxon>
        <taxon>Bacteroidia</taxon>
        <taxon>Bacteroidales</taxon>
        <taxon>Tannerellaceae</taxon>
        <taxon>Tannerella</taxon>
    </lineage>
</organism>
<dbReference type="GO" id="GO:0046872">
    <property type="term" value="F:metal ion binding"/>
    <property type="evidence" value="ECO:0007669"/>
    <property type="project" value="UniProtKB-KW"/>
</dbReference>
<dbReference type="EMBL" id="RQYS01000126">
    <property type="protein sequence ID" value="RRD56135.1"/>
    <property type="molecule type" value="Genomic_DNA"/>
</dbReference>
<keyword evidence="8" id="KW-1015">Disulfide bond</keyword>
<dbReference type="PANTHER" id="PTHR47466">
    <property type="match status" value="1"/>
</dbReference>
<accession>A0A3P1XCK5</accession>
<evidence type="ECO:0000256" key="1">
    <source>
        <dbReference type="ARBA" id="ARBA00008721"/>
    </source>
</evidence>
<evidence type="ECO:0000256" key="2">
    <source>
        <dbReference type="ARBA" id="ARBA00022670"/>
    </source>
</evidence>
<dbReference type="OrthoDB" id="6278496at2"/>
<dbReference type="InterPro" id="IPR024079">
    <property type="entry name" value="MetalloPept_cat_dom_sf"/>
</dbReference>
<feature type="domain" description="Peptidase M43 pregnancy-associated plasma-A" evidence="9">
    <location>
        <begin position="146"/>
        <end position="255"/>
    </location>
</feature>
<protein>
    <recommendedName>
        <fullName evidence="9">Peptidase M43 pregnancy-associated plasma-A domain-containing protein</fullName>
    </recommendedName>
</protein>
<dbReference type="GO" id="GO:0006508">
    <property type="term" value="P:proteolysis"/>
    <property type="evidence" value="ECO:0007669"/>
    <property type="project" value="UniProtKB-KW"/>
</dbReference>
<evidence type="ECO:0000256" key="4">
    <source>
        <dbReference type="ARBA" id="ARBA00022729"/>
    </source>
</evidence>
<dbReference type="PANTHER" id="PTHR47466:SF1">
    <property type="entry name" value="METALLOPROTEASE MEP1 (AFU_ORTHOLOGUE AFUA_1G07730)-RELATED"/>
    <property type="match status" value="1"/>
</dbReference>
<name>A0A3P1XCK5_TANFO</name>
<dbReference type="InterPro" id="IPR008754">
    <property type="entry name" value="Peptidase_M43"/>
</dbReference>
<reference evidence="10 11" key="1">
    <citation type="submission" date="2018-11" db="EMBL/GenBank/DDBJ databases">
        <title>Genomes From Bacteria Associated with the Canine Oral Cavity: a Test Case for Automated Genome-Based Taxonomic Assignment.</title>
        <authorList>
            <person name="Coil D.A."/>
            <person name="Jospin G."/>
            <person name="Darling A.E."/>
            <person name="Wallis C."/>
            <person name="Davis I.J."/>
            <person name="Harris S."/>
            <person name="Eisen J.A."/>
            <person name="Holcombe L.J."/>
            <person name="O'Flynn C."/>
        </authorList>
    </citation>
    <scope>NUCLEOTIDE SEQUENCE [LARGE SCALE GENOMIC DNA]</scope>
    <source>
        <strain evidence="10 11">OH2617_COT-023</strain>
    </source>
</reference>
<keyword evidence="5" id="KW-0378">Hydrolase</keyword>
<dbReference type="SUPFAM" id="SSF55486">
    <property type="entry name" value="Metalloproteases ('zincins'), catalytic domain"/>
    <property type="match status" value="1"/>
</dbReference>
<keyword evidence="2" id="KW-0645">Protease</keyword>